<sequence>MSMDPLMAAAFHNLPCSRLCQLPQKVLVGIMKLLDPLHMQCLRQTCRLFLRLYCDPSFADSHDVQNFWHWMSQYQHWLSPDKRKVTVFALEERDIFVCAIIKCLQSSTLTVTILTTILSIITMLWSFNVSANICGMEGHGLMLDLSWQGHMLVEGDAPIKPTVLCEQLGEFRKGVAQIIAPRLPLGRLPEMSCFGPNRCDCLYFEGMEQLPDWPRPSPNALKMDSCRAYPEARLKALRNVAEDSISWPGGHTTVARFIANYEYGASELQISVESCVTGDNRCLAIRCRRLIGLCYCTEERPKWPDHVTLAWCQALEPKSYELTTRDLEAIGINWCPTRGCMNYYKYLRKAAAPVDRANFWGV</sequence>
<name>A0AA35Q101_9HYPO</name>
<organism evidence="1 2">
    <name type="scientific">Clonostachys chloroleuca</name>
    <dbReference type="NCBI Taxonomy" id="1926264"/>
    <lineage>
        <taxon>Eukaryota</taxon>
        <taxon>Fungi</taxon>
        <taxon>Dikarya</taxon>
        <taxon>Ascomycota</taxon>
        <taxon>Pezizomycotina</taxon>
        <taxon>Sordariomycetes</taxon>
        <taxon>Hypocreomycetidae</taxon>
        <taxon>Hypocreales</taxon>
        <taxon>Bionectriaceae</taxon>
        <taxon>Clonostachys</taxon>
    </lineage>
</organism>
<dbReference type="Proteomes" id="UP001160390">
    <property type="component" value="Unassembled WGS sequence"/>
</dbReference>
<comment type="caution">
    <text evidence="1">The sequence shown here is derived from an EMBL/GenBank/DDBJ whole genome shotgun (WGS) entry which is preliminary data.</text>
</comment>
<proteinExistence type="predicted"/>
<dbReference type="EMBL" id="CABFNP030001195">
    <property type="protein sequence ID" value="CAI6091713.1"/>
    <property type="molecule type" value="Genomic_DNA"/>
</dbReference>
<reference evidence="1" key="1">
    <citation type="submission" date="2023-01" db="EMBL/GenBank/DDBJ databases">
        <authorList>
            <person name="Piombo E."/>
        </authorList>
    </citation>
    <scope>NUCLEOTIDE SEQUENCE</scope>
</reference>
<protein>
    <recommendedName>
        <fullName evidence="3">F-box domain-containing protein</fullName>
    </recommendedName>
</protein>
<evidence type="ECO:0000313" key="2">
    <source>
        <dbReference type="Proteomes" id="UP001160390"/>
    </source>
</evidence>
<dbReference type="SUPFAM" id="SSF81383">
    <property type="entry name" value="F-box domain"/>
    <property type="match status" value="1"/>
</dbReference>
<dbReference type="InterPro" id="IPR036047">
    <property type="entry name" value="F-box-like_dom_sf"/>
</dbReference>
<accession>A0AA35Q101</accession>
<keyword evidence="2" id="KW-1185">Reference proteome</keyword>
<evidence type="ECO:0000313" key="1">
    <source>
        <dbReference type="EMBL" id="CAI6091713.1"/>
    </source>
</evidence>
<evidence type="ECO:0008006" key="3">
    <source>
        <dbReference type="Google" id="ProtNLM"/>
    </source>
</evidence>
<gene>
    <name evidence="1" type="ORF">CCHLO57077_00005855</name>
</gene>
<dbReference type="AlphaFoldDB" id="A0AA35Q101"/>